<dbReference type="Pfam" id="PF02798">
    <property type="entry name" value="GST_N"/>
    <property type="match status" value="1"/>
</dbReference>
<dbReference type="InterPro" id="IPR036249">
    <property type="entry name" value="Thioredoxin-like_sf"/>
</dbReference>
<comment type="similarity">
    <text evidence="3">Belongs to the GST superfamily. Sigma family.</text>
</comment>
<dbReference type="SFLD" id="SFLDG00363">
    <property type="entry name" value="AMPS_(cytGST):_Alpha-__Mu-__Pi"/>
    <property type="match status" value="1"/>
</dbReference>
<feature type="domain" description="GST C-terminal" evidence="7">
    <location>
        <begin position="81"/>
        <end position="207"/>
    </location>
</feature>
<evidence type="ECO:0000256" key="4">
    <source>
        <dbReference type="ARBA" id="ARBA00047960"/>
    </source>
</evidence>
<dbReference type="InterPro" id="IPR004045">
    <property type="entry name" value="Glutathione_S-Trfase_N"/>
</dbReference>
<evidence type="ECO:0000313" key="9">
    <source>
        <dbReference type="WBParaSite" id="ACRNAN_scaffold1480.g14439.t1"/>
    </source>
</evidence>
<evidence type="ECO:0000259" key="7">
    <source>
        <dbReference type="PROSITE" id="PS50405"/>
    </source>
</evidence>
<dbReference type="InterPro" id="IPR040079">
    <property type="entry name" value="Glutathione_S-Trfase"/>
</dbReference>
<dbReference type="SFLD" id="SFLDG01205">
    <property type="entry name" value="AMPS.1"/>
    <property type="match status" value="1"/>
</dbReference>
<reference evidence="9" key="1">
    <citation type="submission" date="2022-11" db="UniProtKB">
        <authorList>
            <consortium name="WormBaseParasite"/>
        </authorList>
    </citation>
    <scope>IDENTIFICATION</scope>
</reference>
<dbReference type="AlphaFoldDB" id="A0A914CUF9"/>
<dbReference type="WBParaSite" id="ACRNAN_scaffold1480.g14439.t1">
    <property type="protein sequence ID" value="ACRNAN_scaffold1480.g14439.t1"/>
    <property type="gene ID" value="ACRNAN_scaffold1480.g14439"/>
</dbReference>
<evidence type="ECO:0000259" key="6">
    <source>
        <dbReference type="PROSITE" id="PS50404"/>
    </source>
</evidence>
<dbReference type="PROSITE" id="PS50405">
    <property type="entry name" value="GST_CTER"/>
    <property type="match status" value="1"/>
</dbReference>
<keyword evidence="2" id="KW-0808">Transferase</keyword>
<dbReference type="GO" id="GO:0005737">
    <property type="term" value="C:cytoplasm"/>
    <property type="evidence" value="ECO:0007669"/>
    <property type="project" value="UniProtKB-ARBA"/>
</dbReference>
<evidence type="ECO:0000256" key="2">
    <source>
        <dbReference type="ARBA" id="ARBA00022679"/>
    </source>
</evidence>
<dbReference type="PANTHER" id="PTHR11571">
    <property type="entry name" value="GLUTATHIONE S-TRANSFERASE"/>
    <property type="match status" value="1"/>
</dbReference>
<accession>A0A914CUF9</accession>
<dbReference type="Gene3D" id="1.20.1050.10">
    <property type="match status" value="1"/>
</dbReference>
<evidence type="ECO:0000256" key="3">
    <source>
        <dbReference type="ARBA" id="ARBA00038317"/>
    </source>
</evidence>
<dbReference type="FunFam" id="1.20.1050.10:FF:000031">
    <property type="entry name" value="Glutathione S-Transferase"/>
    <property type="match status" value="1"/>
</dbReference>
<dbReference type="CDD" id="cd03039">
    <property type="entry name" value="GST_N_Sigma_like"/>
    <property type="match status" value="1"/>
</dbReference>
<sequence>MVQYKLIYYPVRGLAETTRLILHYANVPYEDKHISFEEWPNMKTTTPFGQLPILEVDGKPLAQSFAIARFLAKKHGFAGKDDWESAQLDAIADFMKEDITTECRSYFMARMSCGEGDKDELHNTVFKTSMEKNMPVLEKLLKESGSGFFAKSGVSWVDFYIASFIETFERLIPSVMSVYKDLLKHKETVYALPQLKKYLESRPKTQF</sequence>
<dbReference type="InterPro" id="IPR050213">
    <property type="entry name" value="GST_superfamily"/>
</dbReference>
<dbReference type="FunFam" id="3.40.30.10:FF:000189">
    <property type="entry name" value="Glutathione S-Transferase"/>
    <property type="match status" value="1"/>
</dbReference>
<dbReference type="PROSITE" id="PS50404">
    <property type="entry name" value="GST_NTER"/>
    <property type="match status" value="1"/>
</dbReference>
<dbReference type="InterPro" id="IPR004046">
    <property type="entry name" value="GST_C"/>
</dbReference>
<dbReference type="GO" id="GO:0006749">
    <property type="term" value="P:glutathione metabolic process"/>
    <property type="evidence" value="ECO:0007669"/>
    <property type="project" value="TreeGrafter"/>
</dbReference>
<dbReference type="InterPro" id="IPR010987">
    <property type="entry name" value="Glutathione-S-Trfase_C-like"/>
</dbReference>
<dbReference type="SUPFAM" id="SSF47616">
    <property type="entry name" value="GST C-terminal domain-like"/>
    <property type="match status" value="1"/>
</dbReference>
<name>A0A914CUF9_9BILA</name>
<protein>
    <recommendedName>
        <fullName evidence="1">glutathione transferase</fullName>
        <ecNumber evidence="1">2.5.1.18</ecNumber>
    </recommendedName>
    <alternativeName>
        <fullName evidence="5">GST class-sigma</fullName>
    </alternativeName>
</protein>
<comment type="catalytic activity">
    <reaction evidence="4">
        <text>RX + glutathione = an S-substituted glutathione + a halide anion + H(+)</text>
        <dbReference type="Rhea" id="RHEA:16437"/>
        <dbReference type="ChEBI" id="CHEBI:15378"/>
        <dbReference type="ChEBI" id="CHEBI:16042"/>
        <dbReference type="ChEBI" id="CHEBI:17792"/>
        <dbReference type="ChEBI" id="CHEBI:57925"/>
        <dbReference type="ChEBI" id="CHEBI:90779"/>
        <dbReference type="EC" id="2.5.1.18"/>
    </reaction>
</comment>
<dbReference type="GO" id="GO:0004364">
    <property type="term" value="F:glutathione transferase activity"/>
    <property type="evidence" value="ECO:0007669"/>
    <property type="project" value="UniProtKB-EC"/>
</dbReference>
<dbReference type="Pfam" id="PF14497">
    <property type="entry name" value="GST_C_3"/>
    <property type="match status" value="1"/>
</dbReference>
<organism evidence="8 9">
    <name type="scientific">Acrobeloides nanus</name>
    <dbReference type="NCBI Taxonomy" id="290746"/>
    <lineage>
        <taxon>Eukaryota</taxon>
        <taxon>Metazoa</taxon>
        <taxon>Ecdysozoa</taxon>
        <taxon>Nematoda</taxon>
        <taxon>Chromadorea</taxon>
        <taxon>Rhabditida</taxon>
        <taxon>Tylenchina</taxon>
        <taxon>Cephalobomorpha</taxon>
        <taxon>Cephaloboidea</taxon>
        <taxon>Cephalobidae</taxon>
        <taxon>Acrobeloides</taxon>
    </lineage>
</organism>
<dbReference type="Proteomes" id="UP000887540">
    <property type="component" value="Unplaced"/>
</dbReference>
<dbReference type="PANTHER" id="PTHR11571:SF224">
    <property type="entry name" value="HEMATOPOIETIC PROSTAGLANDIN D SYNTHASE"/>
    <property type="match status" value="1"/>
</dbReference>
<dbReference type="Gene3D" id="3.40.30.10">
    <property type="entry name" value="Glutaredoxin"/>
    <property type="match status" value="1"/>
</dbReference>
<evidence type="ECO:0000313" key="8">
    <source>
        <dbReference type="Proteomes" id="UP000887540"/>
    </source>
</evidence>
<evidence type="ECO:0000256" key="5">
    <source>
        <dbReference type="ARBA" id="ARBA00078118"/>
    </source>
</evidence>
<dbReference type="EC" id="2.5.1.18" evidence="1"/>
<proteinExistence type="inferred from homology"/>
<dbReference type="SFLD" id="SFLDS00019">
    <property type="entry name" value="Glutathione_Transferase_(cytos"/>
    <property type="match status" value="1"/>
</dbReference>
<dbReference type="SUPFAM" id="SSF52833">
    <property type="entry name" value="Thioredoxin-like"/>
    <property type="match status" value="1"/>
</dbReference>
<dbReference type="CDD" id="cd03192">
    <property type="entry name" value="GST_C_Sigma_like"/>
    <property type="match status" value="1"/>
</dbReference>
<keyword evidence="8" id="KW-1185">Reference proteome</keyword>
<dbReference type="InterPro" id="IPR036282">
    <property type="entry name" value="Glutathione-S-Trfase_C_sf"/>
</dbReference>
<evidence type="ECO:0000256" key="1">
    <source>
        <dbReference type="ARBA" id="ARBA00012452"/>
    </source>
</evidence>
<feature type="domain" description="GST N-terminal" evidence="6">
    <location>
        <begin position="2"/>
        <end position="79"/>
    </location>
</feature>